<keyword evidence="7" id="KW-1185">Reference proteome</keyword>
<evidence type="ECO:0000256" key="4">
    <source>
        <dbReference type="PROSITE-ProRule" id="PRU00335"/>
    </source>
</evidence>
<dbReference type="Pfam" id="PF00440">
    <property type="entry name" value="TetR_N"/>
    <property type="match status" value="1"/>
</dbReference>
<name>A0ABQ0AE69_9GAMM</name>
<gene>
    <name evidence="6" type="ORF">NBRC116591_37570</name>
</gene>
<dbReference type="Pfam" id="PF16925">
    <property type="entry name" value="TetR_C_13"/>
    <property type="match status" value="1"/>
</dbReference>
<evidence type="ECO:0000313" key="7">
    <source>
        <dbReference type="Proteomes" id="UP001465153"/>
    </source>
</evidence>
<dbReference type="InterPro" id="IPR001647">
    <property type="entry name" value="HTH_TetR"/>
</dbReference>
<evidence type="ECO:0000256" key="3">
    <source>
        <dbReference type="ARBA" id="ARBA00023163"/>
    </source>
</evidence>
<dbReference type="EMBL" id="BAABWN010000017">
    <property type="protein sequence ID" value="GAA6169945.1"/>
    <property type="molecule type" value="Genomic_DNA"/>
</dbReference>
<dbReference type="PANTHER" id="PTHR47506">
    <property type="entry name" value="TRANSCRIPTIONAL REGULATORY PROTEIN"/>
    <property type="match status" value="1"/>
</dbReference>
<feature type="DNA-binding region" description="H-T-H motif" evidence="4">
    <location>
        <begin position="27"/>
        <end position="46"/>
    </location>
</feature>
<evidence type="ECO:0000256" key="1">
    <source>
        <dbReference type="ARBA" id="ARBA00023015"/>
    </source>
</evidence>
<protein>
    <submittedName>
        <fullName evidence="6">TetR/AcrR family transcriptional regulator</fullName>
    </submittedName>
</protein>
<feature type="domain" description="HTH tetR-type" evidence="5">
    <location>
        <begin position="4"/>
        <end position="64"/>
    </location>
</feature>
<dbReference type="PRINTS" id="PR00455">
    <property type="entry name" value="HTHTETR"/>
</dbReference>
<dbReference type="PROSITE" id="PS50977">
    <property type="entry name" value="HTH_TETR_2"/>
    <property type="match status" value="1"/>
</dbReference>
<dbReference type="InterPro" id="IPR011075">
    <property type="entry name" value="TetR_C"/>
</dbReference>
<organism evidence="6 7">
    <name type="scientific">Sessilibacter corallicola</name>
    <dbReference type="NCBI Taxonomy" id="2904075"/>
    <lineage>
        <taxon>Bacteria</taxon>
        <taxon>Pseudomonadati</taxon>
        <taxon>Pseudomonadota</taxon>
        <taxon>Gammaproteobacteria</taxon>
        <taxon>Cellvibrionales</taxon>
        <taxon>Cellvibrionaceae</taxon>
        <taxon>Sessilibacter</taxon>
    </lineage>
</organism>
<comment type="caution">
    <text evidence="6">The sequence shown here is derived from an EMBL/GenBank/DDBJ whole genome shotgun (WGS) entry which is preliminary data.</text>
</comment>
<keyword evidence="1" id="KW-0805">Transcription regulation</keyword>
<dbReference type="InterPro" id="IPR036271">
    <property type="entry name" value="Tet_transcr_reg_TetR-rel_C_sf"/>
</dbReference>
<proteinExistence type="predicted"/>
<reference evidence="6 7" key="1">
    <citation type="submission" date="2024-04" db="EMBL/GenBank/DDBJ databases">
        <title>Draft genome sequence of Sessilibacter corallicola NBRC 116591.</title>
        <authorList>
            <person name="Miyakawa T."/>
            <person name="Kusuya Y."/>
            <person name="Miura T."/>
        </authorList>
    </citation>
    <scope>NUCLEOTIDE SEQUENCE [LARGE SCALE GENOMIC DNA]</scope>
    <source>
        <strain evidence="6 7">KU-00831-HH</strain>
    </source>
</reference>
<dbReference type="Gene3D" id="1.10.357.10">
    <property type="entry name" value="Tetracycline Repressor, domain 2"/>
    <property type="match status" value="1"/>
</dbReference>
<keyword evidence="3" id="KW-0804">Transcription</keyword>
<dbReference type="Proteomes" id="UP001465153">
    <property type="component" value="Unassembled WGS sequence"/>
</dbReference>
<dbReference type="InterPro" id="IPR009057">
    <property type="entry name" value="Homeodomain-like_sf"/>
</dbReference>
<keyword evidence="2 4" id="KW-0238">DNA-binding</keyword>
<evidence type="ECO:0000259" key="5">
    <source>
        <dbReference type="PROSITE" id="PS50977"/>
    </source>
</evidence>
<dbReference type="PANTHER" id="PTHR47506:SF1">
    <property type="entry name" value="HTH-TYPE TRANSCRIPTIONAL REGULATOR YJDC"/>
    <property type="match status" value="1"/>
</dbReference>
<sequence length="192" mass="20865">MATERTSDKILNVTQELIQTRGYSAISFDDIARRVGIKKPSIVHHFSNKAALVAAVVERYRSGFLELLKAQGVENNVSHNLLVYFTPYLQFGESGDQVCLCGALAGEFAALPDAVQSQVSDFFNEQKAWLKDQVSQGQSSGEIKSNRDPAATAGWILNTLQGALLIKRATGDAEHVIDAVETIKAMLGIKAI</sequence>
<dbReference type="SUPFAM" id="SSF46689">
    <property type="entry name" value="Homeodomain-like"/>
    <property type="match status" value="1"/>
</dbReference>
<accession>A0ABQ0AE69</accession>
<evidence type="ECO:0000256" key="2">
    <source>
        <dbReference type="ARBA" id="ARBA00023125"/>
    </source>
</evidence>
<dbReference type="SUPFAM" id="SSF48498">
    <property type="entry name" value="Tetracyclin repressor-like, C-terminal domain"/>
    <property type="match status" value="1"/>
</dbReference>
<evidence type="ECO:0000313" key="6">
    <source>
        <dbReference type="EMBL" id="GAA6169945.1"/>
    </source>
</evidence>